<feature type="transmembrane region" description="Helical" evidence="1">
    <location>
        <begin position="97"/>
        <end position="118"/>
    </location>
</feature>
<name>A0A3B0XVP2_9ZZZZ</name>
<evidence type="ECO:0000313" key="2">
    <source>
        <dbReference type="EMBL" id="VAW60284.1"/>
    </source>
</evidence>
<dbReference type="EMBL" id="UOFH01000133">
    <property type="protein sequence ID" value="VAW60284.1"/>
    <property type="molecule type" value="Genomic_DNA"/>
</dbReference>
<gene>
    <name evidence="2" type="ORF">MNBD_GAMMA08-1310</name>
</gene>
<keyword evidence="1" id="KW-0812">Transmembrane</keyword>
<keyword evidence="1" id="KW-1133">Transmembrane helix</keyword>
<reference evidence="2" key="1">
    <citation type="submission" date="2018-06" db="EMBL/GenBank/DDBJ databases">
        <authorList>
            <person name="Zhirakovskaya E."/>
        </authorList>
    </citation>
    <scope>NUCLEOTIDE SEQUENCE</scope>
</reference>
<organism evidence="2">
    <name type="scientific">hydrothermal vent metagenome</name>
    <dbReference type="NCBI Taxonomy" id="652676"/>
    <lineage>
        <taxon>unclassified sequences</taxon>
        <taxon>metagenomes</taxon>
        <taxon>ecological metagenomes</taxon>
    </lineage>
</organism>
<evidence type="ECO:0000256" key="1">
    <source>
        <dbReference type="SAM" id="Phobius"/>
    </source>
</evidence>
<proteinExistence type="predicted"/>
<accession>A0A3B0XVP2</accession>
<keyword evidence="1" id="KW-0472">Membrane</keyword>
<dbReference type="GO" id="GO:0047834">
    <property type="term" value="F:D-threo-aldose 1-dehydrogenase activity"/>
    <property type="evidence" value="ECO:0007669"/>
    <property type="project" value="UniProtKB-EC"/>
</dbReference>
<keyword evidence="2" id="KW-0560">Oxidoreductase</keyword>
<feature type="transmembrane region" description="Helical" evidence="1">
    <location>
        <begin position="21"/>
        <end position="48"/>
    </location>
</feature>
<sequence>MTDVMLLTLKSLGSCLRRSDELIFITTLTFSVLIFTLCLCAFASKYFILDAEARRRRVFISHSCVGRNPVTDVVLLTSKSLGSCLRRSDELIFDNHFNFLCFNFSSVPLWLCVEIFYFDAKAQRKIKKKVKVVKRNDETNPKHPIKKTHPQNQ</sequence>
<protein>
    <submittedName>
        <fullName evidence="2">L-fuco-beta-pyranose dehydrogenase</fullName>
        <ecNumber evidence="2">1.1.1.122</ecNumber>
    </submittedName>
</protein>
<dbReference type="EC" id="1.1.1.122" evidence="2"/>
<dbReference type="AlphaFoldDB" id="A0A3B0XVP2"/>